<dbReference type="InterPro" id="IPR044855">
    <property type="entry name" value="CoA-Trfase_III_dom3_sf"/>
</dbReference>
<keyword evidence="1" id="KW-1133">Transmembrane helix</keyword>
<dbReference type="GO" id="GO:0008111">
    <property type="term" value="F:alpha-methylacyl-CoA racemase activity"/>
    <property type="evidence" value="ECO:0007669"/>
    <property type="project" value="UniProtKB-EC"/>
</dbReference>
<sequence length="393" mass="44148">MNLPLSGIRVLDLSQYLPGPFCSQILADFGAEIIKVEPPKRGELGRQVPPLIESESARFYTVNRNKKSITLDLKKEEGKSTFKKLLLTTDVVLDQFRPGVMEKMGLGYEVQKEINERIIYCAITGYGLDGPLRDTAGHDLNFVSLSGITESTGTHKGIPAMSGVQIADIAGGTLYAVIAILLALLNRDKTGKGQLCDIAMLDCSISLLTYTLGEWSGMAKLPERGNEVLTGGYAFFNIYETKDEKFISLAAVEDKFWAKFCEMIDRKDYISDQWNKEKQNEIKEDIKNIFLEKTRDEWVEYFSNSDICFTPVLNLEEMSTHPQVVARNMIEKITNFKNSGKDLVLTGIPIKLSESPGQTQLTFPKLGEHNEEILKEAGYTHEEIEKLRKNQVI</sequence>
<keyword evidence="1" id="KW-0472">Membrane</keyword>
<dbReference type="PANTHER" id="PTHR48228">
    <property type="entry name" value="SUCCINYL-COA--D-CITRAMALATE COA-TRANSFERASE"/>
    <property type="match status" value="1"/>
</dbReference>
<dbReference type="Gene3D" id="3.30.1540.10">
    <property type="entry name" value="formyl-coa transferase, domain 3"/>
    <property type="match status" value="1"/>
</dbReference>
<dbReference type="InterPro" id="IPR003673">
    <property type="entry name" value="CoA-Trfase_fam_III"/>
</dbReference>
<keyword evidence="1" id="KW-0812">Transmembrane</keyword>
<organism evidence="2 3">
    <name type="scientific">Candidatus Syntrophocurvum alkaliphilum</name>
    <dbReference type="NCBI Taxonomy" id="2293317"/>
    <lineage>
        <taxon>Bacteria</taxon>
        <taxon>Bacillati</taxon>
        <taxon>Bacillota</taxon>
        <taxon>Clostridia</taxon>
        <taxon>Eubacteriales</taxon>
        <taxon>Syntrophomonadaceae</taxon>
        <taxon>Candidatus Syntrophocurvum</taxon>
    </lineage>
</organism>
<dbReference type="RefSeq" id="WP_156203255.1">
    <property type="nucleotide sequence ID" value="NZ_CP046457.1"/>
</dbReference>
<dbReference type="Gene3D" id="3.40.50.10540">
    <property type="entry name" value="Crotonobetainyl-coa:carnitine coa-transferase, domain 1"/>
    <property type="match status" value="1"/>
</dbReference>
<accession>A0A6I6DDR4</accession>
<dbReference type="SUPFAM" id="SSF89796">
    <property type="entry name" value="CoA-transferase family III (CaiB/BaiF)"/>
    <property type="match status" value="1"/>
</dbReference>
<dbReference type="AlphaFoldDB" id="A0A6I6DDR4"/>
<reference evidence="3" key="1">
    <citation type="journal article" date="2019" name="Microbiology">
        <title>Complete Genome Sequence of an Uncultured Bacterium of the Candidate Phylum Bipolaricaulota.</title>
        <authorList>
            <person name="Kadnikov V.V."/>
            <person name="Mardanov A.V."/>
            <person name="Beletsky A.V."/>
            <person name="Frank Y.A."/>
            <person name="Karnachuk O.V."/>
            <person name="Ravin N.V."/>
        </authorList>
    </citation>
    <scope>NUCLEOTIDE SEQUENCE [LARGE SCALE GENOMIC DNA]</scope>
</reference>
<dbReference type="EC" id="5.1.99.4" evidence="2"/>
<dbReference type="OrthoDB" id="9797653at2"/>
<gene>
    <name evidence="2" type="ORF">SYNTR_0754</name>
</gene>
<proteinExistence type="predicted"/>
<feature type="transmembrane region" description="Helical" evidence="1">
    <location>
        <begin position="166"/>
        <end position="185"/>
    </location>
</feature>
<dbReference type="EMBL" id="CP046457">
    <property type="protein sequence ID" value="QGT99347.1"/>
    <property type="molecule type" value="Genomic_DNA"/>
</dbReference>
<name>A0A6I6DDR4_9FIRM</name>
<protein>
    <submittedName>
        <fullName evidence="2">Alpha-methylacyl-CoA racemase</fullName>
        <ecNumber evidence="2">5.1.99.4</ecNumber>
    </submittedName>
</protein>
<dbReference type="InterPro" id="IPR050509">
    <property type="entry name" value="CoA-transferase_III"/>
</dbReference>
<keyword evidence="3" id="KW-1185">Reference proteome</keyword>
<dbReference type="KEGG" id="salq:SYNTR_0754"/>
<dbReference type="PANTHER" id="PTHR48228:SF5">
    <property type="entry name" value="ALPHA-METHYLACYL-COA RACEMASE"/>
    <property type="match status" value="1"/>
</dbReference>
<evidence type="ECO:0000256" key="1">
    <source>
        <dbReference type="SAM" id="Phobius"/>
    </source>
</evidence>
<keyword evidence="2" id="KW-0413">Isomerase</keyword>
<dbReference type="Pfam" id="PF02515">
    <property type="entry name" value="CoA_transf_3"/>
    <property type="match status" value="1"/>
</dbReference>
<dbReference type="InterPro" id="IPR023606">
    <property type="entry name" value="CoA-Trfase_III_dom_1_sf"/>
</dbReference>
<evidence type="ECO:0000313" key="2">
    <source>
        <dbReference type="EMBL" id="QGT99347.1"/>
    </source>
</evidence>
<evidence type="ECO:0000313" key="3">
    <source>
        <dbReference type="Proteomes" id="UP000426444"/>
    </source>
</evidence>
<dbReference type="Proteomes" id="UP000426444">
    <property type="component" value="Chromosome"/>
</dbReference>